<feature type="transmembrane region" description="Helical" evidence="8">
    <location>
        <begin position="238"/>
        <end position="269"/>
    </location>
</feature>
<evidence type="ECO:0000256" key="6">
    <source>
        <dbReference type="ARBA" id="ARBA00022989"/>
    </source>
</evidence>
<keyword evidence="7 8" id="KW-0472">Membrane</keyword>
<sequence>MNTLLETRSGRVAGLLLGMLVLTVCFICSIAFGVANISPQTIIQSFTTYDASSQQHLIIQTARLPRALIAATVGASLAVAGALMQGITRNPLASPSIFGINAGAAFFIVISSAFFGVSGLSAFASLAFVGAAFTATLVYVLGSIGNDGLTPLKITLAGSALTAFFSSLSLGVLLTGGQTFDQVLYWFVGSVAGRDMSIYEAAAPFMLFALIGAFFLARHMNVLALGDDIAVGLGQKTIYIKLIAGILIVLLAGGSVSMAGPIAFIGIIIPHLVRYMVGIDYRWLIPYCAIYGGILLLAADIGSRYIAFPKEVPVGVMTAILGIPFFVYIARQGGRS</sequence>
<evidence type="ECO:0000256" key="3">
    <source>
        <dbReference type="ARBA" id="ARBA00022448"/>
    </source>
</evidence>
<protein>
    <submittedName>
        <fullName evidence="9">Iron complex transport system permease protein</fullName>
    </submittedName>
</protein>
<feature type="transmembrane region" description="Helical" evidence="8">
    <location>
        <begin position="281"/>
        <end position="299"/>
    </location>
</feature>
<dbReference type="SUPFAM" id="SSF81345">
    <property type="entry name" value="ABC transporter involved in vitamin B12 uptake, BtuC"/>
    <property type="match status" value="1"/>
</dbReference>
<dbReference type="PANTHER" id="PTHR30472:SF65">
    <property type="entry name" value="SIDEROPHORE TRANSPORT SYSTEM PERMEASE PROTEIN YFIZ-RELATED"/>
    <property type="match status" value="1"/>
</dbReference>
<feature type="transmembrane region" description="Helical" evidence="8">
    <location>
        <begin position="67"/>
        <end position="84"/>
    </location>
</feature>
<evidence type="ECO:0000256" key="4">
    <source>
        <dbReference type="ARBA" id="ARBA00022475"/>
    </source>
</evidence>
<comment type="similarity">
    <text evidence="2">Belongs to the binding-protein-dependent transport system permease family. FecCD subfamily.</text>
</comment>
<evidence type="ECO:0000256" key="8">
    <source>
        <dbReference type="SAM" id="Phobius"/>
    </source>
</evidence>
<keyword evidence="5 8" id="KW-0812">Transmembrane</keyword>
<feature type="transmembrane region" description="Helical" evidence="8">
    <location>
        <begin position="12"/>
        <end position="35"/>
    </location>
</feature>
<evidence type="ECO:0000256" key="5">
    <source>
        <dbReference type="ARBA" id="ARBA00022692"/>
    </source>
</evidence>
<reference evidence="9 10" key="1">
    <citation type="submission" date="2023-07" db="EMBL/GenBank/DDBJ databases">
        <title>Sorghum-associated microbial communities from plants grown in Nebraska, USA.</title>
        <authorList>
            <person name="Schachtman D."/>
        </authorList>
    </citation>
    <scope>NUCLEOTIDE SEQUENCE [LARGE SCALE GENOMIC DNA]</scope>
    <source>
        <strain evidence="9 10">CC482</strain>
    </source>
</reference>
<dbReference type="CDD" id="cd06550">
    <property type="entry name" value="TM_ABC_iron-siderophores_like"/>
    <property type="match status" value="1"/>
</dbReference>
<keyword evidence="6 8" id="KW-1133">Transmembrane helix</keyword>
<evidence type="ECO:0000256" key="7">
    <source>
        <dbReference type="ARBA" id="ARBA00023136"/>
    </source>
</evidence>
<dbReference type="PANTHER" id="PTHR30472">
    <property type="entry name" value="FERRIC ENTEROBACTIN TRANSPORT SYSTEM PERMEASE PROTEIN"/>
    <property type="match status" value="1"/>
</dbReference>
<keyword evidence="10" id="KW-1185">Reference proteome</keyword>
<name>A0ABT9U6D8_PAEHA</name>
<feature type="transmembrane region" description="Helical" evidence="8">
    <location>
        <begin position="311"/>
        <end position="330"/>
    </location>
</feature>
<dbReference type="InterPro" id="IPR000522">
    <property type="entry name" value="ABC_transptr_permease_BtuC"/>
</dbReference>
<dbReference type="Gene3D" id="1.10.3470.10">
    <property type="entry name" value="ABC transporter involved in vitamin B12 uptake, BtuC"/>
    <property type="match status" value="1"/>
</dbReference>
<comment type="subcellular location">
    <subcellularLocation>
        <location evidence="1">Cell membrane</location>
        <topology evidence="1">Multi-pass membrane protein</topology>
    </subcellularLocation>
</comment>
<evidence type="ECO:0000256" key="2">
    <source>
        <dbReference type="ARBA" id="ARBA00007935"/>
    </source>
</evidence>
<evidence type="ECO:0000256" key="1">
    <source>
        <dbReference type="ARBA" id="ARBA00004651"/>
    </source>
</evidence>
<keyword evidence="4" id="KW-1003">Cell membrane</keyword>
<evidence type="ECO:0000313" key="9">
    <source>
        <dbReference type="EMBL" id="MDQ0115200.1"/>
    </source>
</evidence>
<dbReference type="InterPro" id="IPR037294">
    <property type="entry name" value="ABC_BtuC-like"/>
</dbReference>
<organism evidence="9 10">
    <name type="scientific">Paenibacillus harenae</name>
    <dbReference type="NCBI Taxonomy" id="306543"/>
    <lineage>
        <taxon>Bacteria</taxon>
        <taxon>Bacillati</taxon>
        <taxon>Bacillota</taxon>
        <taxon>Bacilli</taxon>
        <taxon>Bacillales</taxon>
        <taxon>Paenibacillaceae</taxon>
        <taxon>Paenibacillus</taxon>
    </lineage>
</organism>
<dbReference type="Proteomes" id="UP001229346">
    <property type="component" value="Unassembled WGS sequence"/>
</dbReference>
<feature type="transmembrane region" description="Helical" evidence="8">
    <location>
        <begin position="154"/>
        <end position="176"/>
    </location>
</feature>
<accession>A0ABT9U6D8</accession>
<dbReference type="Pfam" id="PF01032">
    <property type="entry name" value="FecCD"/>
    <property type="match status" value="1"/>
</dbReference>
<dbReference type="RefSeq" id="WP_307206643.1">
    <property type="nucleotide sequence ID" value="NZ_JAUSST010000003.1"/>
</dbReference>
<feature type="transmembrane region" description="Helical" evidence="8">
    <location>
        <begin position="96"/>
        <end position="117"/>
    </location>
</feature>
<comment type="caution">
    <text evidence="9">The sequence shown here is derived from an EMBL/GenBank/DDBJ whole genome shotgun (WGS) entry which is preliminary data.</text>
</comment>
<proteinExistence type="inferred from homology"/>
<keyword evidence="3" id="KW-0813">Transport</keyword>
<feature type="transmembrane region" description="Helical" evidence="8">
    <location>
        <begin position="196"/>
        <end position="217"/>
    </location>
</feature>
<feature type="transmembrane region" description="Helical" evidence="8">
    <location>
        <begin position="123"/>
        <end position="142"/>
    </location>
</feature>
<gene>
    <name evidence="9" type="ORF">J2T15_004658</name>
</gene>
<evidence type="ECO:0000313" key="10">
    <source>
        <dbReference type="Proteomes" id="UP001229346"/>
    </source>
</evidence>
<dbReference type="EMBL" id="JAUSSU010000010">
    <property type="protein sequence ID" value="MDQ0115200.1"/>
    <property type="molecule type" value="Genomic_DNA"/>
</dbReference>